<dbReference type="AlphaFoldDB" id="A0A6J7VHC2"/>
<gene>
    <name evidence="1" type="ORF">UFOPK4367_01306</name>
</gene>
<protein>
    <submittedName>
        <fullName evidence="1">Unannotated protein</fullName>
    </submittedName>
</protein>
<reference evidence="1" key="1">
    <citation type="submission" date="2020-05" db="EMBL/GenBank/DDBJ databases">
        <authorList>
            <person name="Chiriac C."/>
            <person name="Salcher M."/>
            <person name="Ghai R."/>
            <person name="Kavagutti S V."/>
        </authorList>
    </citation>
    <scope>NUCLEOTIDE SEQUENCE</scope>
</reference>
<accession>A0A6J7VHC2</accession>
<dbReference type="EMBL" id="CAFBRC010000107">
    <property type="protein sequence ID" value="CAB5077660.1"/>
    <property type="molecule type" value="Genomic_DNA"/>
</dbReference>
<sequence length="38" mass="3998">MVTASPLNTNGVALPKVLAIPDQDPNAWLKSEPYASMG</sequence>
<organism evidence="1">
    <name type="scientific">freshwater metagenome</name>
    <dbReference type="NCBI Taxonomy" id="449393"/>
    <lineage>
        <taxon>unclassified sequences</taxon>
        <taxon>metagenomes</taxon>
        <taxon>ecological metagenomes</taxon>
    </lineage>
</organism>
<name>A0A6J7VHC2_9ZZZZ</name>
<proteinExistence type="predicted"/>
<evidence type="ECO:0000313" key="1">
    <source>
        <dbReference type="EMBL" id="CAB5077660.1"/>
    </source>
</evidence>